<keyword evidence="3" id="KW-1003">Cell membrane</keyword>
<feature type="transmembrane region" description="Helical" evidence="7">
    <location>
        <begin position="239"/>
        <end position="260"/>
    </location>
</feature>
<evidence type="ECO:0000256" key="2">
    <source>
        <dbReference type="ARBA" id="ARBA00022448"/>
    </source>
</evidence>
<feature type="transmembrane region" description="Helical" evidence="7">
    <location>
        <begin position="157"/>
        <end position="181"/>
    </location>
</feature>
<dbReference type="CDD" id="cd06261">
    <property type="entry name" value="TM_PBP2"/>
    <property type="match status" value="1"/>
</dbReference>
<feature type="domain" description="ABC transmembrane type-1" evidence="8">
    <location>
        <begin position="126"/>
        <end position="307"/>
    </location>
</feature>
<reference evidence="9 10" key="1">
    <citation type="submission" date="2018-01" db="EMBL/GenBank/DDBJ databases">
        <title>Genome sequence of Iodobacter sp. strain PCH194 isolated from Indian Trans-Himalaya.</title>
        <authorList>
            <person name="Kumar V."/>
            <person name="Thakur V."/>
            <person name="Kumar S."/>
            <person name="Singh D."/>
        </authorList>
    </citation>
    <scope>NUCLEOTIDE SEQUENCE [LARGE SCALE GENOMIC DNA]</scope>
    <source>
        <strain evidence="9 10">PCH194</strain>
    </source>
</reference>
<keyword evidence="2" id="KW-0813">Transport</keyword>
<evidence type="ECO:0000313" key="9">
    <source>
        <dbReference type="EMBL" id="QBC42588.1"/>
    </source>
</evidence>
<evidence type="ECO:0000313" key="10">
    <source>
        <dbReference type="Proteomes" id="UP000515917"/>
    </source>
</evidence>
<gene>
    <name evidence="9" type="ORF">C1H71_02805</name>
</gene>
<organism evidence="9 10">
    <name type="scientific">Iodobacter fluviatilis</name>
    <dbReference type="NCBI Taxonomy" id="537"/>
    <lineage>
        <taxon>Bacteria</taxon>
        <taxon>Pseudomonadati</taxon>
        <taxon>Pseudomonadota</taxon>
        <taxon>Betaproteobacteria</taxon>
        <taxon>Neisseriales</taxon>
        <taxon>Chitinibacteraceae</taxon>
        <taxon>Iodobacter</taxon>
    </lineage>
</organism>
<dbReference type="KEGG" id="ifl:C1H71_02805"/>
<dbReference type="PANTHER" id="PTHR30183:SF6">
    <property type="entry name" value="INNER MEMBRANE ABC TRANSPORTER PERMEASE PROTEIN YNJC"/>
    <property type="match status" value="1"/>
</dbReference>
<comment type="subcellular location">
    <subcellularLocation>
        <location evidence="1">Cell membrane</location>
        <topology evidence="1">Multi-pass membrane protein</topology>
    </subcellularLocation>
</comment>
<dbReference type="PANTHER" id="PTHR30183">
    <property type="entry name" value="MOLYBDENUM TRANSPORT SYSTEM PERMEASE PROTEIN MODB"/>
    <property type="match status" value="1"/>
</dbReference>
<dbReference type="RefSeq" id="WP_130105210.1">
    <property type="nucleotide sequence ID" value="NZ_CP025781.1"/>
</dbReference>
<sequence>MALILGPTTPPTFAVLAWQWLSDPDPQLQAQGGVAALILLLVLLIFGGLLRGVAWVYQRSTVDFDGLRLPNRVSIMSWLYQLGAGISFSLMILILIWSLAQSWFFPALWPDELSVKAWLNADFTPFKTSLWLGLATSLIALVMVLIWLEWGPQRNNAWLYAPLILPVIPLSAAQYFALLYLHLDGTVIGLIWSHLLWVLPYVLLSLVGAYRQFDPRLMLTAQALGYPRWQACLYIKWPLLMRPILSAFALGFAVSIAQYLPTLFAGAGRFSTVTTEAIALSSGGNRRTMAIQAVLLMLLPMLAFALAAIVSHWQAKHRRGLR</sequence>
<evidence type="ECO:0000256" key="1">
    <source>
        <dbReference type="ARBA" id="ARBA00004651"/>
    </source>
</evidence>
<dbReference type="InterPro" id="IPR035906">
    <property type="entry name" value="MetI-like_sf"/>
</dbReference>
<dbReference type="InterPro" id="IPR000515">
    <property type="entry name" value="MetI-like"/>
</dbReference>
<name>A0A7G3G642_9NEIS</name>
<feature type="transmembrane region" description="Helical" evidence="7">
    <location>
        <begin position="290"/>
        <end position="313"/>
    </location>
</feature>
<keyword evidence="4 7" id="KW-0812">Transmembrane</keyword>
<dbReference type="PROSITE" id="PS50928">
    <property type="entry name" value="ABC_TM1"/>
    <property type="match status" value="1"/>
</dbReference>
<evidence type="ECO:0000256" key="7">
    <source>
        <dbReference type="SAM" id="Phobius"/>
    </source>
</evidence>
<evidence type="ECO:0000256" key="4">
    <source>
        <dbReference type="ARBA" id="ARBA00022692"/>
    </source>
</evidence>
<feature type="transmembrane region" description="Helical" evidence="7">
    <location>
        <begin position="187"/>
        <end position="210"/>
    </location>
</feature>
<keyword evidence="10" id="KW-1185">Reference proteome</keyword>
<evidence type="ECO:0000259" key="8">
    <source>
        <dbReference type="PROSITE" id="PS50928"/>
    </source>
</evidence>
<proteinExistence type="predicted"/>
<keyword evidence="5 7" id="KW-1133">Transmembrane helix</keyword>
<protein>
    <recommendedName>
        <fullName evidence="8">ABC transmembrane type-1 domain-containing protein</fullName>
    </recommendedName>
</protein>
<evidence type="ECO:0000256" key="6">
    <source>
        <dbReference type="ARBA" id="ARBA00023136"/>
    </source>
</evidence>
<feature type="transmembrane region" description="Helical" evidence="7">
    <location>
        <begin position="33"/>
        <end position="57"/>
    </location>
</feature>
<evidence type="ECO:0000256" key="5">
    <source>
        <dbReference type="ARBA" id="ARBA00022989"/>
    </source>
</evidence>
<dbReference type="GO" id="GO:0055085">
    <property type="term" value="P:transmembrane transport"/>
    <property type="evidence" value="ECO:0007669"/>
    <property type="project" value="InterPro"/>
</dbReference>
<feature type="transmembrane region" description="Helical" evidence="7">
    <location>
        <begin position="130"/>
        <end position="150"/>
    </location>
</feature>
<evidence type="ECO:0000256" key="3">
    <source>
        <dbReference type="ARBA" id="ARBA00022475"/>
    </source>
</evidence>
<dbReference type="EMBL" id="CP025781">
    <property type="protein sequence ID" value="QBC42588.1"/>
    <property type="molecule type" value="Genomic_DNA"/>
</dbReference>
<keyword evidence="6 7" id="KW-0472">Membrane</keyword>
<dbReference type="Proteomes" id="UP000515917">
    <property type="component" value="Chromosome"/>
</dbReference>
<dbReference type="SUPFAM" id="SSF161098">
    <property type="entry name" value="MetI-like"/>
    <property type="match status" value="1"/>
</dbReference>
<dbReference type="Gene3D" id="1.10.3720.10">
    <property type="entry name" value="MetI-like"/>
    <property type="match status" value="1"/>
</dbReference>
<accession>A0A7G3G642</accession>
<dbReference type="AlphaFoldDB" id="A0A7G3G642"/>
<feature type="transmembrane region" description="Helical" evidence="7">
    <location>
        <begin position="78"/>
        <end position="100"/>
    </location>
</feature>
<dbReference type="GO" id="GO:0005886">
    <property type="term" value="C:plasma membrane"/>
    <property type="evidence" value="ECO:0007669"/>
    <property type="project" value="UniProtKB-SubCell"/>
</dbReference>